<dbReference type="PANTHER" id="PTHR43798">
    <property type="entry name" value="MONOACYLGLYCEROL LIPASE"/>
    <property type="match status" value="1"/>
</dbReference>
<dbReference type="Proteomes" id="UP000800039">
    <property type="component" value="Unassembled WGS sequence"/>
</dbReference>
<accession>A0A9P4L973</accession>
<dbReference type="GO" id="GO:0016020">
    <property type="term" value="C:membrane"/>
    <property type="evidence" value="ECO:0007669"/>
    <property type="project" value="TreeGrafter"/>
</dbReference>
<evidence type="ECO:0000259" key="1">
    <source>
        <dbReference type="Pfam" id="PF00561"/>
    </source>
</evidence>
<dbReference type="GO" id="GO:0046464">
    <property type="term" value="P:acylglycerol catabolic process"/>
    <property type="evidence" value="ECO:0007669"/>
    <property type="project" value="TreeGrafter"/>
</dbReference>
<reference evidence="2" key="1">
    <citation type="submission" date="2020-01" db="EMBL/GenBank/DDBJ databases">
        <authorList>
            <consortium name="DOE Joint Genome Institute"/>
            <person name="Haridas S."/>
            <person name="Albert R."/>
            <person name="Binder M."/>
            <person name="Bloem J."/>
            <person name="Labutti K."/>
            <person name="Salamov A."/>
            <person name="Andreopoulos B."/>
            <person name="Baker S.E."/>
            <person name="Barry K."/>
            <person name="Bills G."/>
            <person name="Bluhm B.H."/>
            <person name="Cannon C."/>
            <person name="Castanera R."/>
            <person name="Culley D.E."/>
            <person name="Daum C."/>
            <person name="Ezra D."/>
            <person name="Gonzalez J.B."/>
            <person name="Henrissat B."/>
            <person name="Kuo A."/>
            <person name="Liang C."/>
            <person name="Lipzen A."/>
            <person name="Lutzoni F."/>
            <person name="Magnuson J."/>
            <person name="Mondo S."/>
            <person name="Nolan M."/>
            <person name="Ohm R."/>
            <person name="Pangilinan J."/>
            <person name="Park H.-J."/>
            <person name="Ramirez L."/>
            <person name="Alfaro M."/>
            <person name="Sun H."/>
            <person name="Tritt A."/>
            <person name="Yoshinaga Y."/>
            <person name="Zwiers L.-H."/>
            <person name="Turgeon B.G."/>
            <person name="Goodwin S.B."/>
            <person name="Spatafora J.W."/>
            <person name="Crous P.W."/>
            <person name="Grigoriev I.V."/>
        </authorList>
    </citation>
    <scope>NUCLEOTIDE SEQUENCE</scope>
    <source>
        <strain evidence="2">CBS 394.84</strain>
    </source>
</reference>
<dbReference type="GeneID" id="63849995"/>
<evidence type="ECO:0000313" key="2">
    <source>
        <dbReference type="EMBL" id="KAF1846861.1"/>
    </source>
</evidence>
<dbReference type="PRINTS" id="PR00111">
    <property type="entry name" value="ABHYDROLASE"/>
</dbReference>
<dbReference type="EMBL" id="ML976615">
    <property type="protein sequence ID" value="KAF1846861.1"/>
    <property type="molecule type" value="Genomic_DNA"/>
</dbReference>
<evidence type="ECO:0000313" key="3">
    <source>
        <dbReference type="Proteomes" id="UP000800039"/>
    </source>
</evidence>
<comment type="caution">
    <text evidence="2">The sequence shown here is derived from an EMBL/GenBank/DDBJ whole genome shotgun (WGS) entry which is preliminary data.</text>
</comment>
<proteinExistence type="predicted"/>
<dbReference type="SUPFAM" id="SSF53474">
    <property type="entry name" value="alpha/beta-Hydrolases"/>
    <property type="match status" value="1"/>
</dbReference>
<dbReference type="Gene3D" id="3.40.50.1820">
    <property type="entry name" value="alpha/beta hydrolase"/>
    <property type="match status" value="1"/>
</dbReference>
<dbReference type="InterPro" id="IPR029058">
    <property type="entry name" value="AB_hydrolase_fold"/>
</dbReference>
<protein>
    <submittedName>
        <fullName evidence="2">Alpha/beta-hydrolase</fullName>
    </submittedName>
</protein>
<organism evidence="2 3">
    <name type="scientific">Cucurbitaria berberidis CBS 394.84</name>
    <dbReference type="NCBI Taxonomy" id="1168544"/>
    <lineage>
        <taxon>Eukaryota</taxon>
        <taxon>Fungi</taxon>
        <taxon>Dikarya</taxon>
        <taxon>Ascomycota</taxon>
        <taxon>Pezizomycotina</taxon>
        <taxon>Dothideomycetes</taxon>
        <taxon>Pleosporomycetidae</taxon>
        <taxon>Pleosporales</taxon>
        <taxon>Pleosporineae</taxon>
        <taxon>Cucurbitariaceae</taxon>
        <taxon>Cucurbitaria</taxon>
    </lineage>
</organism>
<dbReference type="PANTHER" id="PTHR43798:SF33">
    <property type="entry name" value="HYDROLASE, PUTATIVE (AFU_ORTHOLOGUE AFUA_2G14860)-RELATED"/>
    <property type="match status" value="1"/>
</dbReference>
<feature type="domain" description="AB hydrolase-1" evidence="1">
    <location>
        <begin position="131"/>
        <end position="397"/>
    </location>
</feature>
<dbReference type="OrthoDB" id="408373at2759"/>
<dbReference type="InterPro" id="IPR050266">
    <property type="entry name" value="AB_hydrolase_sf"/>
</dbReference>
<dbReference type="GO" id="GO:0047372">
    <property type="term" value="F:monoacylglycerol lipase activity"/>
    <property type="evidence" value="ECO:0007669"/>
    <property type="project" value="TreeGrafter"/>
</dbReference>
<gene>
    <name evidence="2" type="ORF">K460DRAFT_362992</name>
</gene>
<keyword evidence="3" id="KW-1185">Reference proteome</keyword>
<dbReference type="Pfam" id="PF00561">
    <property type="entry name" value="Abhydrolase_1"/>
    <property type="match status" value="1"/>
</dbReference>
<dbReference type="RefSeq" id="XP_040789424.1">
    <property type="nucleotide sequence ID" value="XM_040932744.1"/>
</dbReference>
<dbReference type="AlphaFoldDB" id="A0A9P4L973"/>
<dbReference type="InterPro" id="IPR000073">
    <property type="entry name" value="AB_hydrolase_1"/>
</dbReference>
<name>A0A9P4L973_9PLEO</name>
<sequence length="413" mass="45047">MPLFDSLFSKSPPPTSSIGAVGASVGAAVGAATQRVKLPGFGRHLLRGMQAHQFYIIVGAASISSLLLLRSVAGSSHSRTLKPIPSPREVLPPEVLRASPYPPDALDGARDVETPYGSIRVYEWGPKDGKRVLLIHGMSTPSVALSDLAHKLVKKGCRVMVFDLFGRGYSSAPDPRVYRYDSALYIAQISMALQSSPIGWSSFAIVGYSLGGAIAADFASYFPNLVRGLVLVAPGGLIRTNHIGWLSKFIYSPGGILPEFFVNRLVSSKLHKNPELASTIEPDAQAVETGVRFNGVSLSESHGSVAEVLDWQLQYHKGFIPAFISTMRYAPLHNQHDRWGVIRENIERKQGRLKEVWFVLGEMDPVVVAEELMEDAKNVLGEELARFRLVKGVGHEVATERADEIVRVVSRVL</sequence>